<evidence type="ECO:0008006" key="5">
    <source>
        <dbReference type="Google" id="ProtNLM"/>
    </source>
</evidence>
<sequence length="212" mass="21330">MVRFSIATLLLTAGVALARPADILDANHIFARQSCAAIREQAGSQNVGTGTGQQFITGQCLSSADCASGCCVLQQDNTGECKARLVTEQNGASCDFVCGGAVIPSNPVENVNNGNNNAGDNNNNNNNDNINNNNNSNNNAAEGGQCAPINSALSGSQNVGTGAGTQFITGACQSPADCASGCCVSQGGGAGECKARLVTEQNGLSCDFSCVA</sequence>
<keyword evidence="4" id="KW-1185">Reference proteome</keyword>
<dbReference type="EMBL" id="NLAX01001623">
    <property type="protein sequence ID" value="PKS05006.1"/>
    <property type="molecule type" value="Genomic_DNA"/>
</dbReference>
<evidence type="ECO:0000256" key="1">
    <source>
        <dbReference type="SAM" id="MobiDB-lite"/>
    </source>
</evidence>
<accession>A0A2N3MXV6</accession>
<proteinExistence type="predicted"/>
<evidence type="ECO:0000313" key="3">
    <source>
        <dbReference type="EMBL" id="PKS05006.1"/>
    </source>
</evidence>
<name>A0A2N3MXV6_9PEZI</name>
<organism evidence="3 4">
    <name type="scientific">Lomentospora prolificans</name>
    <dbReference type="NCBI Taxonomy" id="41688"/>
    <lineage>
        <taxon>Eukaryota</taxon>
        <taxon>Fungi</taxon>
        <taxon>Dikarya</taxon>
        <taxon>Ascomycota</taxon>
        <taxon>Pezizomycotina</taxon>
        <taxon>Sordariomycetes</taxon>
        <taxon>Hypocreomycetidae</taxon>
        <taxon>Microascales</taxon>
        <taxon>Microascaceae</taxon>
        <taxon>Lomentospora</taxon>
    </lineage>
</organism>
<dbReference type="OrthoDB" id="2132010at2759"/>
<dbReference type="InParanoid" id="A0A2N3MXV6"/>
<evidence type="ECO:0000256" key="2">
    <source>
        <dbReference type="SAM" id="SignalP"/>
    </source>
</evidence>
<protein>
    <recommendedName>
        <fullName evidence="5">Biotrophy-associated secreted protein 2</fullName>
    </recommendedName>
</protein>
<evidence type="ECO:0000313" key="4">
    <source>
        <dbReference type="Proteomes" id="UP000233524"/>
    </source>
</evidence>
<dbReference type="AlphaFoldDB" id="A0A2N3MXV6"/>
<reference evidence="3 4" key="1">
    <citation type="journal article" date="2017" name="G3 (Bethesda)">
        <title>First Draft Genome Sequence of the Pathogenic Fungus Lomentospora prolificans (Formerly Scedosporium prolificans).</title>
        <authorList>
            <person name="Luo R."/>
            <person name="Zimin A."/>
            <person name="Workman R."/>
            <person name="Fan Y."/>
            <person name="Pertea G."/>
            <person name="Grossman N."/>
            <person name="Wear M.P."/>
            <person name="Jia B."/>
            <person name="Miller H."/>
            <person name="Casadevall A."/>
            <person name="Timp W."/>
            <person name="Zhang S.X."/>
            <person name="Salzberg S.L."/>
        </authorList>
    </citation>
    <scope>NUCLEOTIDE SEQUENCE [LARGE SCALE GENOMIC DNA]</scope>
    <source>
        <strain evidence="3 4">JHH-5317</strain>
    </source>
</reference>
<dbReference type="VEuPathDB" id="FungiDB:jhhlp_008372"/>
<feature type="region of interest" description="Disordered" evidence="1">
    <location>
        <begin position="109"/>
        <end position="134"/>
    </location>
</feature>
<keyword evidence="2" id="KW-0732">Signal</keyword>
<feature type="signal peptide" evidence="2">
    <location>
        <begin position="1"/>
        <end position="18"/>
    </location>
</feature>
<gene>
    <name evidence="3" type="ORF">jhhlp_008372</name>
</gene>
<comment type="caution">
    <text evidence="3">The sequence shown here is derived from an EMBL/GenBank/DDBJ whole genome shotgun (WGS) entry which is preliminary data.</text>
</comment>
<feature type="chain" id="PRO_5014665399" description="Biotrophy-associated secreted protein 2" evidence="2">
    <location>
        <begin position="19"/>
        <end position="212"/>
    </location>
</feature>
<dbReference type="Proteomes" id="UP000233524">
    <property type="component" value="Unassembled WGS sequence"/>
</dbReference>